<feature type="region of interest" description="Disordered" evidence="1">
    <location>
        <begin position="1"/>
        <end position="24"/>
    </location>
</feature>
<evidence type="ECO:0000313" key="3">
    <source>
        <dbReference type="Ensembl" id="ENSMMDP00005046654.1"/>
    </source>
</evidence>
<organism evidence="3 4">
    <name type="scientific">Myripristis murdjan</name>
    <name type="common">pinecone soldierfish</name>
    <dbReference type="NCBI Taxonomy" id="586833"/>
    <lineage>
        <taxon>Eukaryota</taxon>
        <taxon>Metazoa</taxon>
        <taxon>Chordata</taxon>
        <taxon>Craniata</taxon>
        <taxon>Vertebrata</taxon>
        <taxon>Euteleostomi</taxon>
        <taxon>Actinopterygii</taxon>
        <taxon>Neopterygii</taxon>
        <taxon>Teleostei</taxon>
        <taxon>Neoteleostei</taxon>
        <taxon>Acanthomorphata</taxon>
        <taxon>Holocentriformes</taxon>
        <taxon>Holocentridae</taxon>
        <taxon>Myripristis</taxon>
    </lineage>
</organism>
<feature type="region of interest" description="Disordered" evidence="1">
    <location>
        <begin position="208"/>
        <end position="243"/>
    </location>
</feature>
<dbReference type="InterPro" id="IPR010011">
    <property type="entry name" value="NCO_DUF1518"/>
</dbReference>
<feature type="region of interest" description="Disordered" evidence="1">
    <location>
        <begin position="71"/>
        <end position="90"/>
    </location>
</feature>
<protein>
    <recommendedName>
        <fullName evidence="2">DUF1518 domain-containing protein</fullName>
    </recommendedName>
</protein>
<feature type="compositionally biased region" description="Low complexity" evidence="1">
    <location>
        <begin position="14"/>
        <end position="24"/>
    </location>
</feature>
<dbReference type="PANTHER" id="PTHR10684">
    <property type="entry name" value="NUCLEAR RECEPTOR COACTIVATOR"/>
    <property type="match status" value="1"/>
</dbReference>
<dbReference type="GO" id="GO:0045944">
    <property type="term" value="P:positive regulation of transcription by RNA polymerase II"/>
    <property type="evidence" value="ECO:0007669"/>
    <property type="project" value="TreeGrafter"/>
</dbReference>
<dbReference type="PANTHER" id="PTHR10684:SF3">
    <property type="entry name" value="NUCLEAR RECEPTOR COACTIVATOR 3"/>
    <property type="match status" value="1"/>
</dbReference>
<keyword evidence="4" id="KW-1185">Reference proteome</keyword>
<dbReference type="Ensembl" id="ENSMMDT00005047580.1">
    <property type="protein sequence ID" value="ENSMMDP00005046654.1"/>
    <property type="gene ID" value="ENSMMDG00005021315.1"/>
</dbReference>
<proteinExistence type="predicted"/>
<feature type="domain" description="DUF1518" evidence="2">
    <location>
        <begin position="90"/>
        <end position="143"/>
    </location>
</feature>
<evidence type="ECO:0000256" key="1">
    <source>
        <dbReference type="SAM" id="MobiDB-lite"/>
    </source>
</evidence>
<reference evidence="3" key="3">
    <citation type="submission" date="2025-09" db="UniProtKB">
        <authorList>
            <consortium name="Ensembl"/>
        </authorList>
    </citation>
    <scope>IDENTIFICATION</scope>
</reference>
<dbReference type="GO" id="GO:0005634">
    <property type="term" value="C:nucleus"/>
    <property type="evidence" value="ECO:0007669"/>
    <property type="project" value="InterPro"/>
</dbReference>
<accession>A0A668AFD5</accession>
<reference evidence="3" key="1">
    <citation type="submission" date="2019-06" db="EMBL/GenBank/DDBJ databases">
        <authorList>
            <consortium name="Wellcome Sanger Institute Data Sharing"/>
        </authorList>
    </citation>
    <scope>NUCLEOTIDE SEQUENCE [LARGE SCALE GENOMIC DNA]</scope>
</reference>
<dbReference type="InParanoid" id="A0A668AFD5"/>
<dbReference type="Proteomes" id="UP000472263">
    <property type="component" value="Chromosome 7"/>
</dbReference>
<feature type="compositionally biased region" description="Low complexity" evidence="1">
    <location>
        <begin position="214"/>
        <end position="243"/>
    </location>
</feature>
<dbReference type="SMART" id="SM01151">
    <property type="entry name" value="DUF1518"/>
    <property type="match status" value="1"/>
</dbReference>
<feature type="region of interest" description="Disordered" evidence="1">
    <location>
        <begin position="113"/>
        <end position="133"/>
    </location>
</feature>
<dbReference type="GO" id="GO:0003713">
    <property type="term" value="F:transcription coactivator activity"/>
    <property type="evidence" value="ECO:0007669"/>
    <property type="project" value="InterPro"/>
</dbReference>
<dbReference type="GeneTree" id="ENSGT00950000183021"/>
<reference evidence="3" key="2">
    <citation type="submission" date="2025-08" db="UniProtKB">
        <authorList>
            <consortium name="Ensembl"/>
        </authorList>
    </citation>
    <scope>IDENTIFICATION</scope>
</reference>
<dbReference type="GO" id="GO:0016922">
    <property type="term" value="F:nuclear receptor binding"/>
    <property type="evidence" value="ECO:0007669"/>
    <property type="project" value="TreeGrafter"/>
</dbReference>
<evidence type="ECO:0000259" key="2">
    <source>
        <dbReference type="SMART" id="SM01151"/>
    </source>
</evidence>
<dbReference type="InterPro" id="IPR017426">
    <property type="entry name" value="Nuclear_rcpt_coactivator"/>
</dbReference>
<name>A0A668AFD5_9TELE</name>
<dbReference type="AlphaFoldDB" id="A0A668AFD5"/>
<dbReference type="GO" id="GO:0032870">
    <property type="term" value="P:cellular response to hormone stimulus"/>
    <property type="evidence" value="ECO:0007669"/>
    <property type="project" value="TreeGrafter"/>
</dbReference>
<sequence>MNQTRQSMAMKMENPGGNPGMRPGMQPGMGGQPGFLNAQMMAQRSREMVTMQMRRQRMMMLMQQQQQQQAAAAAAAGGFSPPPNVTAPGGMDNPMGGPNMGQPGPQQFGYGMGQQGDPSFGPSGGSPPNAMMSGRLGPQNPMMQQHPQGGPMYQSADMKGWSQGSVGRNRFVSHPVNKTLTPVYVCAVGFEGVSVAFIDLNPPFPSLSHTSSYPQQQFGQQGAPGQQQFGQQGNPGQYGVMMMNGGMPAGGGGGHMGQMGGQMGMNPMVMGRMPMGPDQV</sequence>
<evidence type="ECO:0000313" key="4">
    <source>
        <dbReference type="Proteomes" id="UP000472263"/>
    </source>
</evidence>